<dbReference type="AlphaFoldDB" id="A0A5C1DCY8"/>
<sequence length="268" mass="29234">MPQLKSADSLLAPPPSAPGLYCISRHAGESPMKSILWRGLALLLCLPGAHAEPIPAFSQAIEPWGDPATGDGLTPRYLRWLADQSGLQLIQDTRPLPRLVEELKSGRDALALITASPERDAFGLELCRPTDIRLSVIHRSAPHALRVEDLKQRPVGILRGTHTLDAFIARSGAERVLVADMRQGMGMLRIGRLDAMMCVRPGCGRVLHEVSRPSDNWSELEISREPMAVYVSRAHPLARDAAALARLQAACLSPQGRAKMAELLALYD</sequence>
<dbReference type="EMBL" id="CP043473">
    <property type="protein sequence ID" value="QEL54293.1"/>
    <property type="molecule type" value="Genomic_DNA"/>
</dbReference>
<dbReference type="KEGG" id="chrm:FYK34_01215"/>
<dbReference type="Gene3D" id="3.40.190.10">
    <property type="entry name" value="Periplasmic binding protein-like II"/>
    <property type="match status" value="2"/>
</dbReference>
<name>A0A5C1DCY8_9NEIS</name>
<accession>A0A5C1DCY8</accession>
<gene>
    <name evidence="1" type="ORF">FYK34_01215</name>
</gene>
<reference evidence="1 2" key="1">
    <citation type="submission" date="2019-08" db="EMBL/GenBank/DDBJ databases">
        <title>Chromobacterium paludis, a novel bacterium isolated from a Maryland marsh pond.</title>
        <authorList>
            <person name="Blackburn M.B."/>
            <person name="Gundersen-Rindal D.E."/>
        </authorList>
    </citation>
    <scope>NUCLEOTIDE SEQUENCE [LARGE SCALE GENOMIC DNA]</scope>
    <source>
        <strain evidence="2">IIBBL 257-1</strain>
    </source>
</reference>
<proteinExistence type="predicted"/>
<organism evidence="1 2">
    <name type="scientific">Chromobacterium paludis</name>
    <dbReference type="NCBI Taxonomy" id="2605945"/>
    <lineage>
        <taxon>Bacteria</taxon>
        <taxon>Pseudomonadati</taxon>
        <taxon>Pseudomonadota</taxon>
        <taxon>Betaproteobacteria</taxon>
        <taxon>Neisseriales</taxon>
        <taxon>Chromobacteriaceae</taxon>
        <taxon>Chromobacterium</taxon>
    </lineage>
</organism>
<evidence type="ECO:0000313" key="1">
    <source>
        <dbReference type="EMBL" id="QEL54293.1"/>
    </source>
</evidence>
<keyword evidence="2" id="KW-1185">Reference proteome</keyword>
<protein>
    <submittedName>
        <fullName evidence="1">Transporter substrate-binding domain-containing protein</fullName>
    </submittedName>
</protein>
<dbReference type="Proteomes" id="UP000322079">
    <property type="component" value="Chromosome"/>
</dbReference>
<dbReference type="SUPFAM" id="SSF53850">
    <property type="entry name" value="Periplasmic binding protein-like II"/>
    <property type="match status" value="1"/>
</dbReference>
<evidence type="ECO:0000313" key="2">
    <source>
        <dbReference type="Proteomes" id="UP000322079"/>
    </source>
</evidence>